<feature type="region of interest" description="Disordered" evidence="1">
    <location>
        <begin position="195"/>
        <end position="246"/>
    </location>
</feature>
<dbReference type="AlphaFoldDB" id="A0AA91BQG7"/>
<feature type="compositionally biased region" description="Acidic residues" evidence="1">
    <location>
        <begin position="298"/>
        <end position="312"/>
    </location>
</feature>
<feature type="region of interest" description="Disordered" evidence="1">
    <location>
        <begin position="261"/>
        <end position="318"/>
    </location>
</feature>
<evidence type="ECO:0008006" key="4">
    <source>
        <dbReference type="Google" id="ProtNLM"/>
    </source>
</evidence>
<name>A0AA91BQG7_9RHOB</name>
<feature type="region of interest" description="Disordered" evidence="1">
    <location>
        <begin position="336"/>
        <end position="436"/>
    </location>
</feature>
<dbReference type="RefSeq" id="WP_171328843.1">
    <property type="nucleotide sequence ID" value="NZ_WVRA01000001.1"/>
</dbReference>
<accession>A0AA91BQG7</accession>
<feature type="region of interest" description="Disordered" evidence="1">
    <location>
        <begin position="65"/>
        <end position="120"/>
    </location>
</feature>
<protein>
    <recommendedName>
        <fullName evidence="4">Chemotaxis protein CheA</fullName>
    </recommendedName>
</protein>
<sequence length="566" mass="61348">MVQNNKVLTVSYGTFSCTLEGFDDSFETMKAIAEYFRDLAADDRYFGSEPPQPDAEMLTRIARRDASQRVEASQNESGLLLRAAPNTEAPAPVGSDAPVRHAPDADAVTTPPPEYAQPSPVQTAFTDAKAVDATTSPPADSIAAKLQRIRAVVSHSDVPPTAYSEDEDSSLLANTAPPVDAVAAAFEAGALNEEDFAEPAQPEAAEIEDLQALDAEDVQDDAPAASENQAFETAEPIIENDSEQQVQLTPDHLLDEEVEVATDDAQLPAEPLFSDLEEDTDEEIDDEDVPNILNVEDVSIESEDEPGDEPQDDQTQGVLTEEDEIQLLSEISEIEKDMAGRSSQKLTDDADPDQDISRLMAKTGEHMEDPSSSDARETYSHLRTAVAATEADRDGQPAPDTSPVDEYRVDLASAVSPRRPEVNVTSIRPEADAPAPLKLVAEQRVDDQSESNGPVMPRRVTTQVEETGSEEGGFAQFAQDQGAQSLQDLLEAAAAYLSFIEGQQQFSRPQLMNKVRSLKQDEFNREESLRSFGQLLRDGKIEKAGGGRFAASDLIGFRPDDERAVG</sequence>
<reference evidence="2" key="1">
    <citation type="submission" date="2019-12" db="EMBL/GenBank/DDBJ databases">
        <title>Ruegeria JWLKs population differentiation of coral mucus and skeleton niches.</title>
        <authorList>
            <person name="Luo D."/>
        </authorList>
    </citation>
    <scope>NUCLEOTIDE SEQUENCE</scope>
    <source>
        <strain evidence="2">HKCCD6181</strain>
    </source>
</reference>
<dbReference type="Proteomes" id="UP000597886">
    <property type="component" value="Unassembled WGS sequence"/>
</dbReference>
<dbReference type="PROSITE" id="PS51257">
    <property type="entry name" value="PROKAR_LIPOPROTEIN"/>
    <property type="match status" value="1"/>
</dbReference>
<evidence type="ECO:0000313" key="3">
    <source>
        <dbReference type="Proteomes" id="UP000597886"/>
    </source>
</evidence>
<feature type="compositionally biased region" description="Acidic residues" evidence="1">
    <location>
        <begin position="275"/>
        <end position="289"/>
    </location>
</feature>
<feature type="compositionally biased region" description="Acidic residues" evidence="1">
    <location>
        <begin position="205"/>
        <end position="220"/>
    </location>
</feature>
<comment type="caution">
    <text evidence="2">The sequence shown here is derived from an EMBL/GenBank/DDBJ whole genome shotgun (WGS) entry which is preliminary data.</text>
</comment>
<dbReference type="EMBL" id="WVRA01000001">
    <property type="protein sequence ID" value="NOE17547.1"/>
    <property type="molecule type" value="Genomic_DNA"/>
</dbReference>
<gene>
    <name evidence="2" type="ORF">GS634_05345</name>
</gene>
<feature type="compositionally biased region" description="Basic and acidic residues" evidence="1">
    <location>
        <begin position="363"/>
        <end position="380"/>
    </location>
</feature>
<evidence type="ECO:0000313" key="2">
    <source>
        <dbReference type="EMBL" id="NOE17547.1"/>
    </source>
</evidence>
<evidence type="ECO:0000256" key="1">
    <source>
        <dbReference type="SAM" id="MobiDB-lite"/>
    </source>
</evidence>
<organism evidence="2 3">
    <name type="scientific">Ruegeria atlantica</name>
    <dbReference type="NCBI Taxonomy" id="81569"/>
    <lineage>
        <taxon>Bacteria</taxon>
        <taxon>Pseudomonadati</taxon>
        <taxon>Pseudomonadota</taxon>
        <taxon>Alphaproteobacteria</taxon>
        <taxon>Rhodobacterales</taxon>
        <taxon>Roseobacteraceae</taxon>
        <taxon>Ruegeria</taxon>
    </lineage>
</organism>
<proteinExistence type="predicted"/>